<dbReference type="AlphaFoldDB" id="A0A1G5I4U1"/>
<feature type="transmembrane region" description="Helical" evidence="1">
    <location>
        <begin position="34"/>
        <end position="55"/>
    </location>
</feature>
<keyword evidence="3" id="KW-1185">Reference proteome</keyword>
<sequence length="160" mass="18351">MNEWFGDHAKMCYYFYNSIFTEGGKPKMRQHPRLLHHMIIIILCVFQALCFPIPMQTESAVGVSVDATSNKEGLEVLSQIPESQQKPVIRKNPQVMSKLAAVKQTKPVFLVLALLIVLRIPTAGLSFKPWYCLFKRRLFLLPIKYTSMYLSLSPMAPRYA</sequence>
<keyword evidence="1" id="KW-1133">Transmembrane helix</keyword>
<feature type="transmembrane region" description="Helical" evidence="1">
    <location>
        <begin position="108"/>
        <end position="127"/>
    </location>
</feature>
<organism evidence="2 3">
    <name type="scientific">Paenibacillus polysaccharolyticus</name>
    <dbReference type="NCBI Taxonomy" id="582692"/>
    <lineage>
        <taxon>Bacteria</taxon>
        <taxon>Bacillati</taxon>
        <taxon>Bacillota</taxon>
        <taxon>Bacilli</taxon>
        <taxon>Bacillales</taxon>
        <taxon>Paenibacillaceae</taxon>
        <taxon>Paenibacillus</taxon>
    </lineage>
</organism>
<dbReference type="EMBL" id="FMVM01000008">
    <property type="protein sequence ID" value="SCY70851.1"/>
    <property type="molecule type" value="Genomic_DNA"/>
</dbReference>
<evidence type="ECO:0000313" key="2">
    <source>
        <dbReference type="EMBL" id="SCY70851.1"/>
    </source>
</evidence>
<evidence type="ECO:0000313" key="3">
    <source>
        <dbReference type="Proteomes" id="UP000198538"/>
    </source>
</evidence>
<proteinExistence type="predicted"/>
<accession>A0A1G5I4U1</accession>
<name>A0A1G5I4U1_9BACL</name>
<keyword evidence="1" id="KW-0472">Membrane</keyword>
<protein>
    <submittedName>
        <fullName evidence="2">Uncharacterized protein</fullName>
    </submittedName>
</protein>
<gene>
    <name evidence="2" type="ORF">SAMN05720606_10818</name>
</gene>
<evidence type="ECO:0000256" key="1">
    <source>
        <dbReference type="SAM" id="Phobius"/>
    </source>
</evidence>
<reference evidence="3" key="1">
    <citation type="submission" date="2016-10" db="EMBL/GenBank/DDBJ databases">
        <authorList>
            <person name="Varghese N."/>
            <person name="Submissions S."/>
        </authorList>
    </citation>
    <scope>NUCLEOTIDE SEQUENCE [LARGE SCALE GENOMIC DNA]</scope>
    <source>
        <strain evidence="3">BL9</strain>
    </source>
</reference>
<dbReference type="STRING" id="582692.SAMN05720606_10818"/>
<keyword evidence="1" id="KW-0812">Transmembrane</keyword>
<dbReference type="Proteomes" id="UP000198538">
    <property type="component" value="Unassembled WGS sequence"/>
</dbReference>